<evidence type="ECO:0000256" key="1">
    <source>
        <dbReference type="SAM" id="MobiDB-lite"/>
    </source>
</evidence>
<sequence length="142" mass="15616">MTKRELATVRRGEARQLATVRRGEARQLATVQRESPRRCDESSRRCGKTARDGATRARDSGCDGGNPILMEQQGGGSGEDAAAAWWRKPFLVLFLCRWMVKRISDFGNKASSSSLPPPVSCALSPLPVSPFLDWSNHLSLSK</sequence>
<dbReference type="AlphaFoldDB" id="A0A0L9UCF8"/>
<organism evidence="2 3">
    <name type="scientific">Phaseolus angularis</name>
    <name type="common">Azuki bean</name>
    <name type="synonym">Vigna angularis</name>
    <dbReference type="NCBI Taxonomy" id="3914"/>
    <lineage>
        <taxon>Eukaryota</taxon>
        <taxon>Viridiplantae</taxon>
        <taxon>Streptophyta</taxon>
        <taxon>Embryophyta</taxon>
        <taxon>Tracheophyta</taxon>
        <taxon>Spermatophyta</taxon>
        <taxon>Magnoliopsida</taxon>
        <taxon>eudicotyledons</taxon>
        <taxon>Gunneridae</taxon>
        <taxon>Pentapetalae</taxon>
        <taxon>rosids</taxon>
        <taxon>fabids</taxon>
        <taxon>Fabales</taxon>
        <taxon>Fabaceae</taxon>
        <taxon>Papilionoideae</taxon>
        <taxon>50 kb inversion clade</taxon>
        <taxon>NPAAA clade</taxon>
        <taxon>indigoferoid/millettioid clade</taxon>
        <taxon>Phaseoleae</taxon>
        <taxon>Vigna</taxon>
    </lineage>
</organism>
<name>A0A0L9UCF8_PHAAN</name>
<accession>A0A0L9UCF8</accession>
<feature type="region of interest" description="Disordered" evidence="1">
    <location>
        <begin position="20"/>
        <end position="76"/>
    </location>
</feature>
<dbReference type="Proteomes" id="UP000053144">
    <property type="component" value="Chromosome 4"/>
</dbReference>
<evidence type="ECO:0000313" key="2">
    <source>
        <dbReference type="EMBL" id="KOM40396.1"/>
    </source>
</evidence>
<dbReference type="EMBL" id="CM003374">
    <property type="protein sequence ID" value="KOM40396.1"/>
    <property type="molecule type" value="Genomic_DNA"/>
</dbReference>
<feature type="compositionally biased region" description="Basic and acidic residues" evidence="1">
    <location>
        <begin position="34"/>
        <end position="61"/>
    </location>
</feature>
<evidence type="ECO:0000313" key="3">
    <source>
        <dbReference type="Proteomes" id="UP000053144"/>
    </source>
</evidence>
<gene>
    <name evidence="2" type="ORF">LR48_Vigan04g059400</name>
</gene>
<dbReference type="Gramene" id="KOM40396">
    <property type="protein sequence ID" value="KOM40396"/>
    <property type="gene ID" value="LR48_Vigan04g059400"/>
</dbReference>
<protein>
    <submittedName>
        <fullName evidence="2">Uncharacterized protein</fullName>
    </submittedName>
</protein>
<proteinExistence type="predicted"/>
<reference evidence="3" key="1">
    <citation type="journal article" date="2015" name="Proc. Natl. Acad. Sci. U.S.A.">
        <title>Genome sequencing of adzuki bean (Vigna angularis) provides insight into high starch and low fat accumulation and domestication.</title>
        <authorList>
            <person name="Yang K."/>
            <person name="Tian Z."/>
            <person name="Chen C."/>
            <person name="Luo L."/>
            <person name="Zhao B."/>
            <person name="Wang Z."/>
            <person name="Yu L."/>
            <person name="Li Y."/>
            <person name="Sun Y."/>
            <person name="Li W."/>
            <person name="Chen Y."/>
            <person name="Li Y."/>
            <person name="Zhang Y."/>
            <person name="Ai D."/>
            <person name="Zhao J."/>
            <person name="Shang C."/>
            <person name="Ma Y."/>
            <person name="Wu B."/>
            <person name="Wang M."/>
            <person name="Gao L."/>
            <person name="Sun D."/>
            <person name="Zhang P."/>
            <person name="Guo F."/>
            <person name="Wang W."/>
            <person name="Li Y."/>
            <person name="Wang J."/>
            <person name="Varshney R.K."/>
            <person name="Wang J."/>
            <person name="Ling H.Q."/>
            <person name="Wan P."/>
        </authorList>
    </citation>
    <scope>NUCLEOTIDE SEQUENCE</scope>
    <source>
        <strain evidence="3">cv. Jingnong 6</strain>
    </source>
</reference>